<keyword evidence="2" id="KW-1185">Reference proteome</keyword>
<dbReference type="EMBL" id="BRXU01000012">
    <property type="protein sequence ID" value="GLC55081.1"/>
    <property type="molecule type" value="Genomic_DNA"/>
</dbReference>
<evidence type="ECO:0000313" key="2">
    <source>
        <dbReference type="Proteomes" id="UP001165080"/>
    </source>
</evidence>
<reference evidence="1 2" key="1">
    <citation type="journal article" date="2023" name="Commun. Biol.">
        <title>Reorganization of the ancestral sex-determining regions during the evolution of trioecy in Pleodorina starrii.</title>
        <authorList>
            <person name="Takahashi K."/>
            <person name="Suzuki S."/>
            <person name="Kawai-Toyooka H."/>
            <person name="Yamamoto K."/>
            <person name="Hamaji T."/>
            <person name="Ootsuki R."/>
            <person name="Yamaguchi H."/>
            <person name="Kawachi M."/>
            <person name="Higashiyama T."/>
            <person name="Nozaki H."/>
        </authorList>
    </citation>
    <scope>NUCLEOTIDE SEQUENCE [LARGE SCALE GENOMIC DNA]</scope>
    <source>
        <strain evidence="1 2">NIES-4479</strain>
    </source>
</reference>
<comment type="caution">
    <text evidence="1">The sequence shown here is derived from an EMBL/GenBank/DDBJ whole genome shotgun (WGS) entry which is preliminary data.</text>
</comment>
<proteinExistence type="predicted"/>
<gene>
    <name evidence="1" type="primary">PLEST008979</name>
    <name evidence="1" type="ORF">PLESTB_000941500</name>
</gene>
<evidence type="ECO:0000313" key="1">
    <source>
        <dbReference type="EMBL" id="GLC55081.1"/>
    </source>
</evidence>
<accession>A0A9W6F479</accession>
<dbReference type="Proteomes" id="UP001165080">
    <property type="component" value="Unassembled WGS sequence"/>
</dbReference>
<protein>
    <submittedName>
        <fullName evidence="1">Uncharacterized protein</fullName>
    </submittedName>
</protein>
<dbReference type="AlphaFoldDB" id="A0A9W6F479"/>
<sequence length="140" mass="15147">MATEADDCLVATDIAIADPSISDDDERRLQSGGLRAGAAAHGCEFALEFVMTELNSTTTCSMVVDPPEPDAKRKSERAPVMGETFISVRRFTKGDRNDPANWRWDCLDMLVRPGQKITIRGTAVPLQLLVMPAVGGAAIR</sequence>
<name>A0A9W6F479_9CHLO</name>
<organism evidence="1 2">
    <name type="scientific">Pleodorina starrii</name>
    <dbReference type="NCBI Taxonomy" id="330485"/>
    <lineage>
        <taxon>Eukaryota</taxon>
        <taxon>Viridiplantae</taxon>
        <taxon>Chlorophyta</taxon>
        <taxon>core chlorophytes</taxon>
        <taxon>Chlorophyceae</taxon>
        <taxon>CS clade</taxon>
        <taxon>Chlamydomonadales</taxon>
        <taxon>Volvocaceae</taxon>
        <taxon>Pleodorina</taxon>
    </lineage>
</organism>